<dbReference type="Pfam" id="PF07603">
    <property type="entry name" value="Lcl_C"/>
    <property type="match status" value="1"/>
</dbReference>
<name>X1THS3_9ZZZZ</name>
<evidence type="ECO:0000259" key="1">
    <source>
        <dbReference type="Pfam" id="PF07603"/>
    </source>
</evidence>
<feature type="domain" description="Lcl C-terminal" evidence="1">
    <location>
        <begin position="71"/>
        <end position="183"/>
    </location>
</feature>
<reference evidence="2" key="1">
    <citation type="journal article" date="2014" name="Front. Microbiol.">
        <title>High frequency of phylogenetically diverse reductive dehalogenase-homologous genes in deep subseafloor sedimentary metagenomes.</title>
        <authorList>
            <person name="Kawai M."/>
            <person name="Futagami T."/>
            <person name="Toyoda A."/>
            <person name="Takaki Y."/>
            <person name="Nishi S."/>
            <person name="Hori S."/>
            <person name="Arai W."/>
            <person name="Tsubouchi T."/>
            <person name="Morono Y."/>
            <person name="Uchiyama I."/>
            <person name="Ito T."/>
            <person name="Fujiyama A."/>
            <person name="Inagaki F."/>
            <person name="Takami H."/>
        </authorList>
    </citation>
    <scope>NUCLEOTIDE SEQUENCE</scope>
    <source>
        <strain evidence="2">Expedition CK06-06</strain>
    </source>
</reference>
<dbReference type="AlphaFoldDB" id="X1THS3"/>
<dbReference type="PANTHER" id="PTHR35812:SF1">
    <property type="entry name" value="LIPOPROTEIN"/>
    <property type="match status" value="1"/>
</dbReference>
<dbReference type="PANTHER" id="PTHR35812">
    <property type="entry name" value="LIPOPROTEIN"/>
    <property type="match status" value="1"/>
</dbReference>
<organism evidence="2">
    <name type="scientific">marine sediment metagenome</name>
    <dbReference type="NCBI Taxonomy" id="412755"/>
    <lineage>
        <taxon>unclassified sequences</taxon>
        <taxon>metagenomes</taxon>
        <taxon>ecological metagenomes</taxon>
    </lineage>
</organism>
<proteinExistence type="predicted"/>
<feature type="non-terminal residue" evidence="2">
    <location>
        <position position="190"/>
    </location>
</feature>
<dbReference type="EMBL" id="BARW01027701">
    <property type="protein sequence ID" value="GAJ04868.1"/>
    <property type="molecule type" value="Genomic_DNA"/>
</dbReference>
<sequence length="190" mass="21364">MPNGTDSKEYMFMQYMEAGETVLSRGLPKTGQTAVEQAGDDGFYQAGWWQGIKKARTRFIAKTIGDNGDDVVIDLATGLMWAADGGAAGCFNGGEHTWLECFTYLVDFEFAGFSDWRIPNVKELMSIVDNGRQNPAIKEPPFSLTRPVGYWTSTAFRPSIDEAWIVHFLEGVVTHKDKDTYYFHHRSHCC</sequence>
<gene>
    <name evidence="2" type="ORF">S12H4_44891</name>
</gene>
<evidence type="ECO:0000313" key="2">
    <source>
        <dbReference type="EMBL" id="GAJ04868.1"/>
    </source>
</evidence>
<accession>X1THS3</accession>
<protein>
    <recommendedName>
        <fullName evidence="1">Lcl C-terminal domain-containing protein</fullName>
    </recommendedName>
</protein>
<dbReference type="InterPro" id="IPR011460">
    <property type="entry name" value="Lcl_C"/>
</dbReference>
<comment type="caution">
    <text evidence="2">The sequence shown here is derived from an EMBL/GenBank/DDBJ whole genome shotgun (WGS) entry which is preliminary data.</text>
</comment>